<evidence type="ECO:0000256" key="5">
    <source>
        <dbReference type="SAM" id="MobiDB-lite"/>
    </source>
</evidence>
<feature type="region of interest" description="Disordered" evidence="5">
    <location>
        <begin position="93"/>
        <end position="176"/>
    </location>
</feature>
<gene>
    <name evidence="7" type="ORF">Z518_11182</name>
</gene>
<dbReference type="GeneID" id="25299253"/>
<protein>
    <recommendedName>
        <fullName evidence="6">DNA endonuclease activator Ctp1 C-terminal domain-containing protein</fullName>
    </recommendedName>
</protein>
<organism evidence="7 8">
    <name type="scientific">Rhinocladiella mackenziei CBS 650.93</name>
    <dbReference type="NCBI Taxonomy" id="1442369"/>
    <lineage>
        <taxon>Eukaryota</taxon>
        <taxon>Fungi</taxon>
        <taxon>Dikarya</taxon>
        <taxon>Ascomycota</taxon>
        <taxon>Pezizomycotina</taxon>
        <taxon>Eurotiomycetes</taxon>
        <taxon>Chaetothyriomycetidae</taxon>
        <taxon>Chaetothyriales</taxon>
        <taxon>Herpotrichiellaceae</taxon>
        <taxon>Rhinocladiella</taxon>
    </lineage>
</organism>
<keyword evidence="8" id="KW-1185">Reference proteome</keyword>
<dbReference type="EMBL" id="KN847486">
    <property type="protein sequence ID" value="KIW99443.1"/>
    <property type="molecule type" value="Genomic_DNA"/>
</dbReference>
<feature type="coiled-coil region" evidence="4">
    <location>
        <begin position="19"/>
        <end position="56"/>
    </location>
</feature>
<proteinExistence type="predicted"/>
<evidence type="ECO:0000256" key="4">
    <source>
        <dbReference type="SAM" id="Coils"/>
    </source>
</evidence>
<evidence type="ECO:0000259" key="6">
    <source>
        <dbReference type="Pfam" id="PF08573"/>
    </source>
</evidence>
<feature type="region of interest" description="Disordered" evidence="5">
    <location>
        <begin position="207"/>
        <end position="230"/>
    </location>
</feature>
<accession>A0A0D2I162</accession>
<dbReference type="VEuPathDB" id="FungiDB:Z518_11182"/>
<evidence type="ECO:0000256" key="3">
    <source>
        <dbReference type="ARBA" id="ARBA00023242"/>
    </source>
</evidence>
<evidence type="ECO:0000256" key="1">
    <source>
        <dbReference type="ARBA" id="ARBA00004123"/>
    </source>
</evidence>
<dbReference type="STRING" id="1442369.A0A0D2I162"/>
<reference evidence="7 8" key="1">
    <citation type="submission" date="2015-01" db="EMBL/GenBank/DDBJ databases">
        <title>The Genome Sequence of Rhinocladiella mackenzie CBS 650.93.</title>
        <authorList>
            <consortium name="The Broad Institute Genomics Platform"/>
            <person name="Cuomo C."/>
            <person name="de Hoog S."/>
            <person name="Gorbushina A."/>
            <person name="Stielow B."/>
            <person name="Teixiera M."/>
            <person name="Abouelleil A."/>
            <person name="Chapman S.B."/>
            <person name="Priest M."/>
            <person name="Young S.K."/>
            <person name="Wortman J."/>
            <person name="Nusbaum C."/>
            <person name="Birren B."/>
        </authorList>
    </citation>
    <scope>NUCLEOTIDE SEQUENCE [LARGE SCALE GENOMIC DNA]</scope>
    <source>
        <strain evidence="7 8">CBS 650.93</strain>
    </source>
</reference>
<keyword evidence="4" id="KW-0175">Coiled coil</keyword>
<keyword evidence="3" id="KW-0539">Nucleus</keyword>
<name>A0A0D2I162_9EURO</name>
<comment type="subcellular location">
    <subcellularLocation>
        <location evidence="1">Nucleus</location>
    </subcellularLocation>
</comment>
<feature type="compositionally biased region" description="Basic and acidic residues" evidence="5">
    <location>
        <begin position="410"/>
        <end position="424"/>
    </location>
</feature>
<feature type="region of interest" description="Disordered" evidence="5">
    <location>
        <begin position="391"/>
        <end position="424"/>
    </location>
</feature>
<dbReference type="Proteomes" id="UP000053617">
    <property type="component" value="Unassembled WGS sequence"/>
</dbReference>
<sequence>MTSSSQPLTRTLILALTQTEELQRHIEESAEVIEQLRRENEKLRLELEELRQARNSEQPNRSFQLDDLFRKDAEKQAKIDHLKSKLQMVQAKERKWRLKTPHLSSPITSSDEADPHMNPGTTSRKRLRSKSPETEPSPLRRISPNLPAGGNLTPRSFGDRGADAIPSIAEDGEDHIRGQSDSIAQRSCEGNEAGSPRQRLQTLLAAPAPAPTPLLPRAKSNSLSPRMAPLQDQVKPETSLPLPNVNPLTIVNNNSVRKPLLLPPKLCLTAEPEDQEPLRSRPVNCLSLSHFKVDPERTGGYDHVYDKVVRGGEARKCLPGCMRPECCGGKLAATLPADPHLSDDVLLLDFLGTESEARIRSLTPLARMNLVHEARTKRLADLYGKMPPTAFERAQSPPGFWNTDMPGTQENKEDQEQVRLREQEEVERRYREAQRENGQWLFADE</sequence>
<evidence type="ECO:0000313" key="7">
    <source>
        <dbReference type="EMBL" id="KIW99443.1"/>
    </source>
</evidence>
<dbReference type="OrthoDB" id="5801062at2759"/>
<dbReference type="RefSeq" id="XP_013266580.1">
    <property type="nucleotide sequence ID" value="XM_013411126.1"/>
</dbReference>
<keyword evidence="2" id="KW-0227">DNA damage</keyword>
<evidence type="ECO:0000256" key="2">
    <source>
        <dbReference type="ARBA" id="ARBA00022763"/>
    </source>
</evidence>
<feature type="domain" description="DNA endonuclease activator Ctp1 C-terminal" evidence="6">
    <location>
        <begin position="305"/>
        <end position="410"/>
    </location>
</feature>
<dbReference type="HOGENOM" id="CLU_035435_0_0_1"/>
<dbReference type="GO" id="GO:0006281">
    <property type="term" value="P:DNA repair"/>
    <property type="evidence" value="ECO:0007669"/>
    <property type="project" value="InterPro"/>
</dbReference>
<evidence type="ECO:0000313" key="8">
    <source>
        <dbReference type="Proteomes" id="UP000053617"/>
    </source>
</evidence>
<dbReference type="Pfam" id="PF08573">
    <property type="entry name" value="SAE2"/>
    <property type="match status" value="1"/>
</dbReference>
<dbReference type="GO" id="GO:0005634">
    <property type="term" value="C:nucleus"/>
    <property type="evidence" value="ECO:0007669"/>
    <property type="project" value="UniProtKB-SubCell"/>
</dbReference>
<dbReference type="AlphaFoldDB" id="A0A0D2I162"/>
<dbReference type="InterPro" id="IPR013882">
    <property type="entry name" value="Ctp1_C"/>
</dbReference>